<dbReference type="AlphaFoldDB" id="A0A4S8KZS9"/>
<reference evidence="2 3" key="1">
    <citation type="journal article" date="2019" name="Nat. Ecol. Evol.">
        <title>Megaphylogeny resolves global patterns of mushroom evolution.</title>
        <authorList>
            <person name="Varga T."/>
            <person name="Krizsan K."/>
            <person name="Foldi C."/>
            <person name="Dima B."/>
            <person name="Sanchez-Garcia M."/>
            <person name="Sanchez-Ramirez S."/>
            <person name="Szollosi G.J."/>
            <person name="Szarkandi J.G."/>
            <person name="Papp V."/>
            <person name="Albert L."/>
            <person name="Andreopoulos W."/>
            <person name="Angelini C."/>
            <person name="Antonin V."/>
            <person name="Barry K.W."/>
            <person name="Bougher N.L."/>
            <person name="Buchanan P."/>
            <person name="Buyck B."/>
            <person name="Bense V."/>
            <person name="Catcheside P."/>
            <person name="Chovatia M."/>
            <person name="Cooper J."/>
            <person name="Damon W."/>
            <person name="Desjardin D."/>
            <person name="Finy P."/>
            <person name="Geml J."/>
            <person name="Haridas S."/>
            <person name="Hughes K."/>
            <person name="Justo A."/>
            <person name="Karasinski D."/>
            <person name="Kautmanova I."/>
            <person name="Kiss B."/>
            <person name="Kocsube S."/>
            <person name="Kotiranta H."/>
            <person name="LaButti K.M."/>
            <person name="Lechner B.E."/>
            <person name="Liimatainen K."/>
            <person name="Lipzen A."/>
            <person name="Lukacs Z."/>
            <person name="Mihaltcheva S."/>
            <person name="Morgado L.N."/>
            <person name="Niskanen T."/>
            <person name="Noordeloos M.E."/>
            <person name="Ohm R.A."/>
            <person name="Ortiz-Santana B."/>
            <person name="Ovrebo C."/>
            <person name="Racz N."/>
            <person name="Riley R."/>
            <person name="Savchenko A."/>
            <person name="Shiryaev A."/>
            <person name="Soop K."/>
            <person name="Spirin V."/>
            <person name="Szebenyi C."/>
            <person name="Tomsovsky M."/>
            <person name="Tulloss R.E."/>
            <person name="Uehling J."/>
            <person name="Grigoriev I.V."/>
            <person name="Vagvolgyi C."/>
            <person name="Papp T."/>
            <person name="Martin F.M."/>
            <person name="Miettinen O."/>
            <person name="Hibbett D.S."/>
            <person name="Nagy L.G."/>
        </authorList>
    </citation>
    <scope>NUCLEOTIDE SEQUENCE [LARGE SCALE GENOMIC DNA]</scope>
    <source>
        <strain evidence="2 3">CBS 962.96</strain>
    </source>
</reference>
<name>A0A4S8KZS9_DENBC</name>
<evidence type="ECO:0000256" key="1">
    <source>
        <dbReference type="SAM" id="MobiDB-lite"/>
    </source>
</evidence>
<gene>
    <name evidence="2" type="ORF">K435DRAFT_873152</name>
</gene>
<feature type="compositionally biased region" description="Low complexity" evidence="1">
    <location>
        <begin position="35"/>
        <end position="52"/>
    </location>
</feature>
<dbReference type="OrthoDB" id="2595934at2759"/>
<evidence type="ECO:0000313" key="2">
    <source>
        <dbReference type="EMBL" id="THU81594.1"/>
    </source>
</evidence>
<proteinExistence type="predicted"/>
<organism evidence="2 3">
    <name type="scientific">Dendrothele bispora (strain CBS 962.96)</name>
    <dbReference type="NCBI Taxonomy" id="1314807"/>
    <lineage>
        <taxon>Eukaryota</taxon>
        <taxon>Fungi</taxon>
        <taxon>Dikarya</taxon>
        <taxon>Basidiomycota</taxon>
        <taxon>Agaricomycotina</taxon>
        <taxon>Agaricomycetes</taxon>
        <taxon>Agaricomycetidae</taxon>
        <taxon>Agaricales</taxon>
        <taxon>Agaricales incertae sedis</taxon>
        <taxon>Dendrothele</taxon>
    </lineage>
</organism>
<sequence length="206" mass="22487">MITTFFLPCFLRAISFEEKYVPWLNFSLIRNEHNSSNSPESSSSSSSPSSSSTATLINPTSTLDLICCTIASRHLRPSVRSVVAPKLEATAEDAVSQILLHPVLSESLESIQSLLILALWAPICGGSGDNRRDGHLLLVSAISMAKNIRLDEAPDRLNALKDLKSLGHVFDEVQVVDTANRARLWLSEPFSHECGFAVSSLLAPFH</sequence>
<dbReference type="Proteomes" id="UP000297245">
    <property type="component" value="Unassembled WGS sequence"/>
</dbReference>
<dbReference type="EMBL" id="ML179794">
    <property type="protein sequence ID" value="THU81594.1"/>
    <property type="molecule type" value="Genomic_DNA"/>
</dbReference>
<protein>
    <submittedName>
        <fullName evidence="2">Uncharacterized protein</fullName>
    </submittedName>
</protein>
<accession>A0A4S8KZS9</accession>
<feature type="region of interest" description="Disordered" evidence="1">
    <location>
        <begin position="35"/>
        <end position="55"/>
    </location>
</feature>
<evidence type="ECO:0000313" key="3">
    <source>
        <dbReference type="Proteomes" id="UP000297245"/>
    </source>
</evidence>
<keyword evidence="3" id="KW-1185">Reference proteome</keyword>